<proteinExistence type="predicted"/>
<evidence type="ECO:0000313" key="1">
    <source>
        <dbReference type="EMBL" id="KAI8658010.1"/>
    </source>
</evidence>
<accession>A0ACC0QL06</accession>
<name>A0ACC0QL06_9HYPO</name>
<dbReference type="Proteomes" id="UP001065298">
    <property type="component" value="Chromosome 9"/>
</dbReference>
<keyword evidence="2" id="KW-1185">Reference proteome</keyword>
<gene>
    <name evidence="1" type="ORF">NCS57_01181500</name>
</gene>
<comment type="caution">
    <text evidence="1">The sequence shown here is derived from an EMBL/GenBank/DDBJ whole genome shotgun (WGS) entry which is preliminary data.</text>
</comment>
<sequence>MKVSRETLSITATVAIYPARLVQLGSLVITGYAVCYLVWMHHFHYCAFYGCGTRVPDSVSVPLGEVLLITASVLVTLEWMLFGTILALKAHTGKPALVDTSAQFACSCFSLFVYSIGLVAFTSIPTVRATWPYCYNMWRSNVYDPPEKYFCIVTQNAVTCGLIAWITTMIVSLLNLIQFRKDRAVGAIRLGDDTRSPTDADAVSIPDVAIDHSA</sequence>
<evidence type="ECO:0000313" key="2">
    <source>
        <dbReference type="Proteomes" id="UP001065298"/>
    </source>
</evidence>
<organism evidence="1 2">
    <name type="scientific">Fusarium keratoplasticum</name>
    <dbReference type="NCBI Taxonomy" id="1328300"/>
    <lineage>
        <taxon>Eukaryota</taxon>
        <taxon>Fungi</taxon>
        <taxon>Dikarya</taxon>
        <taxon>Ascomycota</taxon>
        <taxon>Pezizomycotina</taxon>
        <taxon>Sordariomycetes</taxon>
        <taxon>Hypocreomycetidae</taxon>
        <taxon>Hypocreales</taxon>
        <taxon>Nectriaceae</taxon>
        <taxon>Fusarium</taxon>
        <taxon>Fusarium solani species complex</taxon>
    </lineage>
</organism>
<reference evidence="1" key="1">
    <citation type="submission" date="2022-06" db="EMBL/GenBank/DDBJ databases">
        <title>Fusarium solani species complex genomes reveal bases of compartmentalisation and animal pathogenesis.</title>
        <authorList>
            <person name="Tsai I.J."/>
        </authorList>
    </citation>
    <scope>NUCLEOTIDE SEQUENCE</scope>
    <source>
        <strain evidence="1">Fu6.1</strain>
    </source>
</reference>
<dbReference type="EMBL" id="CM046511">
    <property type="protein sequence ID" value="KAI8658010.1"/>
    <property type="molecule type" value="Genomic_DNA"/>
</dbReference>
<protein>
    <submittedName>
        <fullName evidence="1">Uncharacterized protein</fullName>
    </submittedName>
</protein>